<dbReference type="Gene3D" id="3.40.50.150">
    <property type="entry name" value="Vaccinia Virus protein VP39"/>
    <property type="match status" value="1"/>
</dbReference>
<gene>
    <name evidence="1" type="ORF">JOF36_002143</name>
</gene>
<dbReference type="EMBL" id="JAGINU010000001">
    <property type="protein sequence ID" value="MBP2366447.1"/>
    <property type="molecule type" value="Genomic_DNA"/>
</dbReference>
<name>A0ABS4VR92_9PSEU</name>
<dbReference type="RefSeq" id="WP_210026503.1">
    <property type="nucleotide sequence ID" value="NZ_JAGINU010000001.1"/>
</dbReference>
<evidence type="ECO:0000313" key="2">
    <source>
        <dbReference type="Proteomes" id="UP001519295"/>
    </source>
</evidence>
<sequence>MLNVFGPRTPAEINRVLIDDGVLLMATAGTEHLRELRGRLGTIGIDSRKADRLQHAFEGFVEVARQPVRWRLALSRDQVRALVDMGPSAHHIDSDHRDRVLQELPNTLGLTAAVDVVVLRRDTSGG</sequence>
<dbReference type="Proteomes" id="UP001519295">
    <property type="component" value="Unassembled WGS sequence"/>
</dbReference>
<evidence type="ECO:0000313" key="1">
    <source>
        <dbReference type="EMBL" id="MBP2366447.1"/>
    </source>
</evidence>
<organism evidence="1 2">
    <name type="scientific">Pseudonocardia parietis</name>
    <dbReference type="NCBI Taxonomy" id="570936"/>
    <lineage>
        <taxon>Bacteria</taxon>
        <taxon>Bacillati</taxon>
        <taxon>Actinomycetota</taxon>
        <taxon>Actinomycetes</taxon>
        <taxon>Pseudonocardiales</taxon>
        <taxon>Pseudonocardiaceae</taxon>
        <taxon>Pseudonocardia</taxon>
    </lineage>
</organism>
<keyword evidence="2" id="KW-1185">Reference proteome</keyword>
<dbReference type="InterPro" id="IPR029063">
    <property type="entry name" value="SAM-dependent_MTases_sf"/>
</dbReference>
<proteinExistence type="predicted"/>
<protein>
    <submittedName>
        <fullName evidence="1">Uncharacterized protein</fullName>
    </submittedName>
</protein>
<accession>A0ABS4VR92</accession>
<comment type="caution">
    <text evidence="1">The sequence shown here is derived from an EMBL/GenBank/DDBJ whole genome shotgun (WGS) entry which is preliminary data.</text>
</comment>
<reference evidence="1 2" key="1">
    <citation type="submission" date="2021-03" db="EMBL/GenBank/DDBJ databases">
        <title>Sequencing the genomes of 1000 actinobacteria strains.</title>
        <authorList>
            <person name="Klenk H.-P."/>
        </authorList>
    </citation>
    <scope>NUCLEOTIDE SEQUENCE [LARGE SCALE GENOMIC DNA]</scope>
    <source>
        <strain evidence="1 2">DSM 45256</strain>
    </source>
</reference>